<sequence length="56" mass="6204">MTPHTTTSLQLKYRDVYQTAPHLSVRKTGLNKLAGTPIFSFNTALAHRGDLTKAFS</sequence>
<organism evidence="1">
    <name type="scientific">marine sediment metagenome</name>
    <dbReference type="NCBI Taxonomy" id="412755"/>
    <lineage>
        <taxon>unclassified sequences</taxon>
        <taxon>metagenomes</taxon>
        <taxon>ecological metagenomes</taxon>
    </lineage>
</organism>
<reference evidence="1" key="1">
    <citation type="journal article" date="2014" name="Front. Microbiol.">
        <title>High frequency of phylogenetically diverse reductive dehalogenase-homologous genes in deep subseafloor sedimentary metagenomes.</title>
        <authorList>
            <person name="Kawai M."/>
            <person name="Futagami T."/>
            <person name="Toyoda A."/>
            <person name="Takaki Y."/>
            <person name="Nishi S."/>
            <person name="Hori S."/>
            <person name="Arai W."/>
            <person name="Tsubouchi T."/>
            <person name="Morono Y."/>
            <person name="Uchiyama I."/>
            <person name="Ito T."/>
            <person name="Fujiyama A."/>
            <person name="Inagaki F."/>
            <person name="Takami H."/>
        </authorList>
    </citation>
    <scope>NUCLEOTIDE SEQUENCE</scope>
    <source>
        <strain evidence="1">Expedition CK06-06</strain>
    </source>
</reference>
<accession>X1UJI7</accession>
<name>X1UJI7_9ZZZZ</name>
<gene>
    <name evidence="1" type="ORF">S12H4_59663</name>
</gene>
<protein>
    <submittedName>
        <fullName evidence="1">Uncharacterized protein</fullName>
    </submittedName>
</protein>
<proteinExistence type="predicted"/>
<feature type="non-terminal residue" evidence="1">
    <location>
        <position position="56"/>
    </location>
</feature>
<comment type="caution">
    <text evidence="1">The sequence shown here is derived from an EMBL/GenBank/DDBJ whole genome shotgun (WGS) entry which is preliminary data.</text>
</comment>
<evidence type="ECO:0000313" key="1">
    <source>
        <dbReference type="EMBL" id="GAJ17618.1"/>
    </source>
</evidence>
<dbReference type="AlphaFoldDB" id="X1UJI7"/>
<dbReference type="EMBL" id="BARW01039051">
    <property type="protein sequence ID" value="GAJ17618.1"/>
    <property type="molecule type" value="Genomic_DNA"/>
</dbReference>